<evidence type="ECO:0000256" key="9">
    <source>
        <dbReference type="ARBA" id="ARBA00022840"/>
    </source>
</evidence>
<dbReference type="AlphaFoldDB" id="A0A2M9FYX1"/>
<dbReference type="PROSITE" id="PS50109">
    <property type="entry name" value="HIS_KIN"/>
    <property type="match status" value="1"/>
</dbReference>
<dbReference type="SMART" id="SM00388">
    <property type="entry name" value="HisKA"/>
    <property type="match status" value="1"/>
</dbReference>
<dbReference type="CDD" id="cd16922">
    <property type="entry name" value="HATPase_EvgS-ArcB-TorS-like"/>
    <property type="match status" value="1"/>
</dbReference>
<evidence type="ECO:0000256" key="10">
    <source>
        <dbReference type="ARBA" id="ARBA00023012"/>
    </source>
</evidence>
<dbReference type="InterPro" id="IPR003594">
    <property type="entry name" value="HATPase_dom"/>
</dbReference>
<dbReference type="Pfam" id="PF00512">
    <property type="entry name" value="HisKA"/>
    <property type="match status" value="1"/>
</dbReference>
<comment type="caution">
    <text evidence="14">The sequence shown here is derived from an EMBL/GenBank/DDBJ whole genome shotgun (WGS) entry which is preliminary data.</text>
</comment>
<feature type="domain" description="Histidine kinase" evidence="13">
    <location>
        <begin position="110"/>
        <end position="330"/>
    </location>
</feature>
<evidence type="ECO:0000256" key="6">
    <source>
        <dbReference type="ARBA" id="ARBA00022679"/>
    </source>
</evidence>
<keyword evidence="10" id="KW-0902">Two-component regulatory system</keyword>
<accession>A0A2M9FYX1</accession>
<gene>
    <name evidence="14" type="ORF">CVT23_14995</name>
</gene>
<dbReference type="Gene3D" id="1.10.287.130">
    <property type="match status" value="1"/>
</dbReference>
<dbReference type="SUPFAM" id="SSF55874">
    <property type="entry name" value="ATPase domain of HSP90 chaperone/DNA topoisomerase II/histidine kinase"/>
    <property type="match status" value="1"/>
</dbReference>
<dbReference type="EC" id="2.7.13.3" evidence="3"/>
<evidence type="ECO:0000256" key="7">
    <source>
        <dbReference type="ARBA" id="ARBA00022741"/>
    </source>
</evidence>
<evidence type="ECO:0000256" key="1">
    <source>
        <dbReference type="ARBA" id="ARBA00000085"/>
    </source>
</evidence>
<evidence type="ECO:0000256" key="8">
    <source>
        <dbReference type="ARBA" id="ARBA00022777"/>
    </source>
</evidence>
<dbReference type="GO" id="GO:0000155">
    <property type="term" value="F:phosphorelay sensor kinase activity"/>
    <property type="evidence" value="ECO:0007669"/>
    <property type="project" value="InterPro"/>
</dbReference>
<evidence type="ECO:0000313" key="14">
    <source>
        <dbReference type="EMBL" id="PJK28650.1"/>
    </source>
</evidence>
<evidence type="ECO:0000313" key="15">
    <source>
        <dbReference type="Proteomes" id="UP000229498"/>
    </source>
</evidence>
<keyword evidence="9" id="KW-0067">ATP-binding</keyword>
<dbReference type="Proteomes" id="UP000229498">
    <property type="component" value="Unassembled WGS sequence"/>
</dbReference>
<dbReference type="PRINTS" id="PR00344">
    <property type="entry name" value="BCTRLSENSOR"/>
</dbReference>
<dbReference type="CDD" id="cd00082">
    <property type="entry name" value="HisKA"/>
    <property type="match status" value="1"/>
</dbReference>
<keyword evidence="12" id="KW-0812">Transmembrane</keyword>
<dbReference type="PANTHER" id="PTHR43711:SF31">
    <property type="entry name" value="HISTIDINE KINASE"/>
    <property type="match status" value="1"/>
</dbReference>
<keyword evidence="15" id="KW-1185">Reference proteome</keyword>
<dbReference type="InterPro" id="IPR036890">
    <property type="entry name" value="HATPase_C_sf"/>
</dbReference>
<dbReference type="SMART" id="SM00387">
    <property type="entry name" value="HATPase_c"/>
    <property type="match status" value="1"/>
</dbReference>
<dbReference type="SUPFAM" id="SSF47384">
    <property type="entry name" value="Homodimeric domain of signal transducing histidine kinase"/>
    <property type="match status" value="1"/>
</dbReference>
<name>A0A2M9FYX1_9PROT</name>
<dbReference type="InterPro" id="IPR003661">
    <property type="entry name" value="HisK_dim/P_dom"/>
</dbReference>
<sequence length="339" mass="36747">MVESHGVLRSAVLTTAGFTIVSVVVSLICYEILGIDYLSYPIAIVMPIVLPVVTGFPTTFIIHLLVGVTLERERLAQAQQQELAELAWEAAEQRSAAEAASRSKSAMLANMTHELRTPLNAIIGFSDVLKAEGVDGLDGERLRQYALDINLSGRHLLELVNDLLELARLERGNRDFYPEAIDLGEKIAEVCRIMREQAASAGVALSAEPGGAPVIALTDDQTLRQMLLNLISNALKFTPPCGEVRLIPEMRAGHPCVSVRDTGIGIAEDDRERIFDPFSQVDNDFTRRKTGSGLGLALVKTMIEQQGGRIELESAPGQGSTFRLVFPEAVEQAGSQAAD</sequence>
<feature type="transmembrane region" description="Helical" evidence="12">
    <location>
        <begin position="39"/>
        <end position="66"/>
    </location>
</feature>
<keyword evidence="6" id="KW-0808">Transferase</keyword>
<keyword evidence="7" id="KW-0547">Nucleotide-binding</keyword>
<reference evidence="14 15" key="1">
    <citation type="submission" date="2017-11" db="EMBL/GenBank/DDBJ databases">
        <title>Draft genome sequence of Rhizobiales bacterium SY3-13.</title>
        <authorList>
            <person name="Sun C."/>
        </authorList>
    </citation>
    <scope>NUCLEOTIDE SEQUENCE [LARGE SCALE GENOMIC DNA]</scope>
    <source>
        <strain evidence="14 15">SY3-13</strain>
    </source>
</reference>
<comment type="subcellular location">
    <subcellularLocation>
        <location evidence="2">Cell membrane</location>
    </subcellularLocation>
</comment>
<keyword evidence="5" id="KW-0597">Phosphoprotein</keyword>
<dbReference type="FunFam" id="3.30.565.10:FF:000023">
    <property type="entry name" value="PAS domain-containing sensor histidine kinase"/>
    <property type="match status" value="1"/>
</dbReference>
<dbReference type="InterPro" id="IPR036097">
    <property type="entry name" value="HisK_dim/P_sf"/>
</dbReference>
<dbReference type="Gene3D" id="3.30.565.10">
    <property type="entry name" value="Histidine kinase-like ATPase, C-terminal domain"/>
    <property type="match status" value="1"/>
</dbReference>
<evidence type="ECO:0000256" key="2">
    <source>
        <dbReference type="ARBA" id="ARBA00004236"/>
    </source>
</evidence>
<evidence type="ECO:0000259" key="13">
    <source>
        <dbReference type="PROSITE" id="PS50109"/>
    </source>
</evidence>
<evidence type="ECO:0000256" key="12">
    <source>
        <dbReference type="SAM" id="Phobius"/>
    </source>
</evidence>
<evidence type="ECO:0000256" key="4">
    <source>
        <dbReference type="ARBA" id="ARBA00022475"/>
    </source>
</evidence>
<dbReference type="InterPro" id="IPR004358">
    <property type="entry name" value="Sig_transdc_His_kin-like_C"/>
</dbReference>
<dbReference type="PANTHER" id="PTHR43711">
    <property type="entry name" value="TWO-COMPONENT HISTIDINE KINASE"/>
    <property type="match status" value="1"/>
</dbReference>
<dbReference type="GO" id="GO:0005886">
    <property type="term" value="C:plasma membrane"/>
    <property type="evidence" value="ECO:0007669"/>
    <property type="project" value="UniProtKB-SubCell"/>
</dbReference>
<dbReference type="Pfam" id="PF02518">
    <property type="entry name" value="HATPase_c"/>
    <property type="match status" value="1"/>
</dbReference>
<dbReference type="InterPro" id="IPR050736">
    <property type="entry name" value="Sensor_HK_Regulatory"/>
</dbReference>
<dbReference type="EMBL" id="PHIG01000039">
    <property type="protein sequence ID" value="PJK28650.1"/>
    <property type="molecule type" value="Genomic_DNA"/>
</dbReference>
<keyword evidence="4" id="KW-1003">Cell membrane</keyword>
<evidence type="ECO:0000256" key="11">
    <source>
        <dbReference type="ARBA" id="ARBA00023136"/>
    </source>
</evidence>
<evidence type="ECO:0000256" key="3">
    <source>
        <dbReference type="ARBA" id="ARBA00012438"/>
    </source>
</evidence>
<comment type="catalytic activity">
    <reaction evidence="1">
        <text>ATP + protein L-histidine = ADP + protein N-phospho-L-histidine.</text>
        <dbReference type="EC" id="2.7.13.3"/>
    </reaction>
</comment>
<evidence type="ECO:0000256" key="5">
    <source>
        <dbReference type="ARBA" id="ARBA00022553"/>
    </source>
</evidence>
<keyword evidence="12" id="KW-1133">Transmembrane helix</keyword>
<keyword evidence="11 12" id="KW-0472">Membrane</keyword>
<dbReference type="GO" id="GO:0005524">
    <property type="term" value="F:ATP binding"/>
    <property type="evidence" value="ECO:0007669"/>
    <property type="project" value="UniProtKB-KW"/>
</dbReference>
<keyword evidence="8" id="KW-0418">Kinase</keyword>
<feature type="transmembrane region" description="Helical" evidence="12">
    <location>
        <begin position="12"/>
        <end position="33"/>
    </location>
</feature>
<protein>
    <recommendedName>
        <fullName evidence="3">histidine kinase</fullName>
        <ecNumber evidence="3">2.7.13.3</ecNumber>
    </recommendedName>
</protein>
<proteinExistence type="predicted"/>
<dbReference type="InterPro" id="IPR005467">
    <property type="entry name" value="His_kinase_dom"/>
</dbReference>
<organism evidence="14 15">
    <name type="scientific">Minwuia thermotolerans</name>
    <dbReference type="NCBI Taxonomy" id="2056226"/>
    <lineage>
        <taxon>Bacteria</taxon>
        <taxon>Pseudomonadati</taxon>
        <taxon>Pseudomonadota</taxon>
        <taxon>Alphaproteobacteria</taxon>
        <taxon>Minwuiales</taxon>
        <taxon>Minwuiaceae</taxon>
        <taxon>Minwuia</taxon>
    </lineage>
</organism>